<sequence length="396" mass="43793">MGFTTSIHAKKLQGTIHLNTVGTGIIEEDNVDQAREQAIQNALAIAVETTVDKILPAQMIISNFQLLNDRIYNPIQKFVKKFRVLAEAQSNEYYRVLVKSTISVDTLRSNLSEIGVSAKKKNLPSVIMFIAEQNIYQAPYQWWRIKPLAPAFNPAEKELTTLFKQKHYKIVNRHALVRQLWARSEFQQDEPDKGEIIQFAKTNHAQIVLIGKVKAFPSDGVFGSGMASIDAEITVQAYQSQTGILVAETIQKARAVKDNELTSAKEAITKAANQAAEALTGQIEKGLKKAAKNASQVELLVSGTKKLAYFVAFRKVLSQDIQGVAAISLKELKSNSAKIIVDFAEGGEVLAKRLMMKSFDNFGLNMQHISSSKISLGLISKEALNEMRSGDAIEKN</sequence>
<protein>
    <submittedName>
        <fullName evidence="1">Uncharacterized protein</fullName>
    </submittedName>
</protein>
<dbReference type="AlphaFoldDB" id="A0A1V1PB90"/>
<organism evidence="1 2">
    <name type="scientific">Candidatus Magnetoglobus multicellularis str. Araruama</name>
    <dbReference type="NCBI Taxonomy" id="890399"/>
    <lineage>
        <taxon>Bacteria</taxon>
        <taxon>Pseudomonadati</taxon>
        <taxon>Thermodesulfobacteriota</taxon>
        <taxon>Desulfobacteria</taxon>
        <taxon>Desulfobacterales</taxon>
        <taxon>Desulfobacteraceae</taxon>
        <taxon>Candidatus Magnetoglobus</taxon>
    </lineage>
</organism>
<evidence type="ECO:0000313" key="2">
    <source>
        <dbReference type="Proteomes" id="UP000189670"/>
    </source>
</evidence>
<dbReference type="InterPro" id="IPR038180">
    <property type="entry name" value="FlgT_N_sf"/>
</dbReference>
<dbReference type="Gene3D" id="3.40.50.10610">
    <property type="entry name" value="ABC-type transport auxiliary lipoprotein component"/>
    <property type="match status" value="1"/>
</dbReference>
<evidence type="ECO:0000313" key="1">
    <source>
        <dbReference type="EMBL" id="ETR72046.1"/>
    </source>
</evidence>
<dbReference type="Gene3D" id="3.30.1660.40">
    <property type="entry name" value="FlgT, N-terminal domain"/>
    <property type="match status" value="1"/>
</dbReference>
<gene>
    <name evidence="1" type="ORF">OMM_07746</name>
</gene>
<proteinExistence type="predicted"/>
<dbReference type="Proteomes" id="UP000189670">
    <property type="component" value="Unassembled WGS sequence"/>
</dbReference>
<reference evidence="2" key="1">
    <citation type="submission" date="2012-11" db="EMBL/GenBank/DDBJ databases">
        <authorList>
            <person name="Lucero-Rivera Y.E."/>
            <person name="Tovar-Ramirez D."/>
        </authorList>
    </citation>
    <scope>NUCLEOTIDE SEQUENCE [LARGE SCALE GENOMIC DNA]</scope>
    <source>
        <strain evidence="2">Araruama</strain>
    </source>
</reference>
<dbReference type="EMBL" id="ATBP01000190">
    <property type="protein sequence ID" value="ETR72046.1"/>
    <property type="molecule type" value="Genomic_DNA"/>
</dbReference>
<comment type="caution">
    <text evidence="1">The sequence shown here is derived from an EMBL/GenBank/DDBJ whole genome shotgun (WGS) entry which is preliminary data.</text>
</comment>
<name>A0A1V1PB90_9BACT</name>
<accession>A0A1V1PB90</accession>